<dbReference type="PANTHER" id="PTHR46910:SF1">
    <property type="entry name" value="MISCELLANEOUS ZN(II)2CYS6 TRANSCRIPTION FACTOR (EUROFUNG)-RELATED"/>
    <property type="match status" value="1"/>
</dbReference>
<dbReference type="CDD" id="cd12148">
    <property type="entry name" value="fungal_TF_MHR"/>
    <property type="match status" value="1"/>
</dbReference>
<dbReference type="OrthoDB" id="2110361at2759"/>
<feature type="region of interest" description="Disordered" evidence="2">
    <location>
        <begin position="537"/>
        <end position="557"/>
    </location>
</feature>
<dbReference type="PANTHER" id="PTHR46910">
    <property type="entry name" value="TRANSCRIPTION FACTOR PDR1"/>
    <property type="match status" value="1"/>
</dbReference>
<dbReference type="GO" id="GO:0008270">
    <property type="term" value="F:zinc ion binding"/>
    <property type="evidence" value="ECO:0007669"/>
    <property type="project" value="InterPro"/>
</dbReference>
<feature type="domain" description="Xylanolytic transcriptional activator regulatory" evidence="3">
    <location>
        <begin position="223"/>
        <end position="294"/>
    </location>
</feature>
<name>A0A9P4QXS3_9PLEO</name>
<dbReference type="GO" id="GO:0003677">
    <property type="term" value="F:DNA binding"/>
    <property type="evidence" value="ECO:0007669"/>
    <property type="project" value="InterPro"/>
</dbReference>
<reference evidence="4" key="1">
    <citation type="journal article" date="2020" name="Stud. Mycol.">
        <title>101 Dothideomycetes genomes: a test case for predicting lifestyles and emergence of pathogens.</title>
        <authorList>
            <person name="Haridas S."/>
            <person name="Albert R."/>
            <person name="Binder M."/>
            <person name="Bloem J."/>
            <person name="Labutti K."/>
            <person name="Salamov A."/>
            <person name="Andreopoulos B."/>
            <person name="Baker S."/>
            <person name="Barry K."/>
            <person name="Bills G."/>
            <person name="Bluhm B."/>
            <person name="Cannon C."/>
            <person name="Castanera R."/>
            <person name="Culley D."/>
            <person name="Daum C."/>
            <person name="Ezra D."/>
            <person name="Gonzalez J."/>
            <person name="Henrissat B."/>
            <person name="Kuo A."/>
            <person name="Liang C."/>
            <person name="Lipzen A."/>
            <person name="Lutzoni F."/>
            <person name="Magnuson J."/>
            <person name="Mondo S."/>
            <person name="Nolan M."/>
            <person name="Ohm R."/>
            <person name="Pangilinan J."/>
            <person name="Park H.-J."/>
            <person name="Ramirez L."/>
            <person name="Alfaro M."/>
            <person name="Sun H."/>
            <person name="Tritt A."/>
            <person name="Yoshinaga Y."/>
            <person name="Zwiers L.-H."/>
            <person name="Turgeon B."/>
            <person name="Goodwin S."/>
            <person name="Spatafora J."/>
            <person name="Crous P."/>
            <person name="Grigoriev I."/>
        </authorList>
    </citation>
    <scope>NUCLEOTIDE SEQUENCE</scope>
    <source>
        <strain evidence="4">CBS 125425</strain>
    </source>
</reference>
<dbReference type="InterPro" id="IPR007219">
    <property type="entry name" value="XnlR_reg_dom"/>
</dbReference>
<dbReference type="InterPro" id="IPR050987">
    <property type="entry name" value="AtrR-like"/>
</dbReference>
<evidence type="ECO:0000256" key="1">
    <source>
        <dbReference type="ARBA" id="ARBA00023242"/>
    </source>
</evidence>
<keyword evidence="1" id="KW-0539">Nucleus</keyword>
<dbReference type="EMBL" id="ML996133">
    <property type="protein sequence ID" value="KAF2735617.1"/>
    <property type="molecule type" value="Genomic_DNA"/>
</dbReference>
<sequence>MSSIKQVQDLQSQLAELKQENTQLRTKATVRGADADREQAPVVRQIDPHGPGLDIRKLPAPSLTNFDHVRRNIQVHSHNIFKTPATSTATSHSNVGALDLPDIPARADFAYLSQAYFESTHELYPVLHWPTFKREVDQVYTSRSFQGMSSDWIALFFTVLACGSLQASMVAPGSPKGPDAGIKYFETATRLLVSWIQDFSLNYARAAFILSVFAMEGNKKSAGSVWLATAIRAAQELGLNLDTDHHPRFESEMGRRLWWALYVRDRITSLGANCSMLINEDDCKLPLPSSTDDRYVESPTSPRRSAAYSPFVCVIHVTRLFSELYQVLKASIIKPHVFQNYDEKFHSSFAVLPEPYHPRSESYLDPSGLSAVLALQFARYQLYRRNMSPVCTSAERSEALHRCASAAQETAKYISRTRKGPNPNAEVERNWRNKVAQIASNMICMHLWRCIMMLCLQGDYYAASSCCLLSSTIGDIREINTACGKNLVFFLDRLVENRRSGSGGMHHLEHDEEMLAYVSGDMQGNLEHSWVWAGGDLAPSQTSPHTSPHGRNRTLGADEPMQGIHLPLRSNLGSSESGTREWEGWSRIERTIRHLMEESRPRPSSYYPTPHNPVKRVQLAPEVPTSPSRSGPAPSPTPSSTSRISIANII</sequence>
<evidence type="ECO:0000259" key="3">
    <source>
        <dbReference type="SMART" id="SM00906"/>
    </source>
</evidence>
<dbReference type="AlphaFoldDB" id="A0A9P4QXS3"/>
<protein>
    <recommendedName>
        <fullName evidence="3">Xylanolytic transcriptional activator regulatory domain-containing protein</fullName>
    </recommendedName>
</protein>
<evidence type="ECO:0000256" key="2">
    <source>
        <dbReference type="SAM" id="MobiDB-lite"/>
    </source>
</evidence>
<comment type="caution">
    <text evidence="4">The sequence shown here is derived from an EMBL/GenBank/DDBJ whole genome shotgun (WGS) entry which is preliminary data.</text>
</comment>
<dbReference type="Proteomes" id="UP000799444">
    <property type="component" value="Unassembled WGS sequence"/>
</dbReference>
<dbReference type="SMART" id="SM00906">
    <property type="entry name" value="Fungal_trans"/>
    <property type="match status" value="1"/>
</dbReference>
<proteinExistence type="predicted"/>
<dbReference type="GO" id="GO:0003700">
    <property type="term" value="F:DNA-binding transcription factor activity"/>
    <property type="evidence" value="ECO:0007669"/>
    <property type="project" value="InterPro"/>
</dbReference>
<dbReference type="Pfam" id="PF04082">
    <property type="entry name" value="Fungal_trans"/>
    <property type="match status" value="1"/>
</dbReference>
<organism evidence="4 5">
    <name type="scientific">Polyplosphaeria fusca</name>
    <dbReference type="NCBI Taxonomy" id="682080"/>
    <lineage>
        <taxon>Eukaryota</taxon>
        <taxon>Fungi</taxon>
        <taxon>Dikarya</taxon>
        <taxon>Ascomycota</taxon>
        <taxon>Pezizomycotina</taxon>
        <taxon>Dothideomycetes</taxon>
        <taxon>Pleosporomycetidae</taxon>
        <taxon>Pleosporales</taxon>
        <taxon>Tetraplosphaeriaceae</taxon>
        <taxon>Polyplosphaeria</taxon>
    </lineage>
</organism>
<evidence type="ECO:0000313" key="5">
    <source>
        <dbReference type="Proteomes" id="UP000799444"/>
    </source>
</evidence>
<keyword evidence="5" id="KW-1185">Reference proteome</keyword>
<dbReference type="GO" id="GO:0006351">
    <property type="term" value="P:DNA-templated transcription"/>
    <property type="evidence" value="ECO:0007669"/>
    <property type="project" value="InterPro"/>
</dbReference>
<feature type="compositionally biased region" description="Low complexity" evidence="2">
    <location>
        <begin position="625"/>
        <end position="650"/>
    </location>
</feature>
<evidence type="ECO:0000313" key="4">
    <source>
        <dbReference type="EMBL" id="KAF2735617.1"/>
    </source>
</evidence>
<gene>
    <name evidence="4" type="ORF">EJ04DRAFT_189384</name>
</gene>
<feature type="region of interest" description="Disordered" evidence="2">
    <location>
        <begin position="596"/>
        <end position="650"/>
    </location>
</feature>
<accession>A0A9P4QXS3</accession>